<name>A0A9Q0BKY5_9MUSC</name>
<dbReference type="AlphaFoldDB" id="A0A9Q0BKY5"/>
<proteinExistence type="predicted"/>
<protein>
    <submittedName>
        <fullName evidence="1">Uncharacterized protein</fullName>
    </submittedName>
</protein>
<dbReference type="EMBL" id="JAMKOV010000025">
    <property type="protein sequence ID" value="KAI8036007.1"/>
    <property type="molecule type" value="Genomic_DNA"/>
</dbReference>
<keyword evidence="2" id="KW-1185">Reference proteome</keyword>
<evidence type="ECO:0000313" key="1">
    <source>
        <dbReference type="EMBL" id="KAI8036007.1"/>
    </source>
</evidence>
<accession>A0A9Q0BKY5</accession>
<evidence type="ECO:0000313" key="2">
    <source>
        <dbReference type="Proteomes" id="UP001059596"/>
    </source>
</evidence>
<reference evidence="1" key="1">
    <citation type="journal article" date="2023" name="Genome Biol. Evol.">
        <title>Long-read-based Genome Assembly of Drosophila gunungcola Reveals Fewer Chemosensory Genes in Flower-breeding Species.</title>
        <authorList>
            <person name="Negi A."/>
            <person name="Liao B.Y."/>
            <person name="Yeh S.D."/>
        </authorList>
    </citation>
    <scope>NUCLEOTIDE SEQUENCE</scope>
    <source>
        <strain evidence="1">Sukarami</strain>
    </source>
</reference>
<comment type="caution">
    <text evidence="1">The sequence shown here is derived from an EMBL/GenBank/DDBJ whole genome shotgun (WGS) entry which is preliminary data.</text>
</comment>
<feature type="non-terminal residue" evidence="1">
    <location>
        <position position="1"/>
    </location>
</feature>
<gene>
    <name evidence="1" type="ORF">M5D96_011223</name>
</gene>
<dbReference type="Proteomes" id="UP001059596">
    <property type="component" value="Unassembled WGS sequence"/>
</dbReference>
<sequence>MLIPFSNSRYYEMPFGAGHLKSRTAQLADHLVVVERQTCPPLTLNNTPLPQADDV</sequence>
<organism evidence="1 2">
    <name type="scientific">Drosophila gunungcola</name>
    <name type="common">fruit fly</name>
    <dbReference type="NCBI Taxonomy" id="103775"/>
    <lineage>
        <taxon>Eukaryota</taxon>
        <taxon>Metazoa</taxon>
        <taxon>Ecdysozoa</taxon>
        <taxon>Arthropoda</taxon>
        <taxon>Hexapoda</taxon>
        <taxon>Insecta</taxon>
        <taxon>Pterygota</taxon>
        <taxon>Neoptera</taxon>
        <taxon>Endopterygota</taxon>
        <taxon>Diptera</taxon>
        <taxon>Brachycera</taxon>
        <taxon>Muscomorpha</taxon>
        <taxon>Ephydroidea</taxon>
        <taxon>Drosophilidae</taxon>
        <taxon>Drosophila</taxon>
        <taxon>Sophophora</taxon>
    </lineage>
</organism>